<sequence>MNYREKGNKAFVYGGFETARQEYTKGIEVTPEEPRLWSTMRKSSLNLGILNLRSQVVELTLETFRSQERCTPESSASVQKLLDKISGKNIKMSPVSFSGASRSQEFGIITTKNIKKGSIAL</sequence>
<dbReference type="OrthoDB" id="629492at2759"/>
<gene>
    <name evidence="1" type="ORF">CHRIB12_LOCUS3841</name>
</gene>
<protein>
    <recommendedName>
        <fullName evidence="3">TPR-like protein</fullName>
    </recommendedName>
</protein>
<dbReference type="AlphaFoldDB" id="A0A916DZU9"/>
<name>A0A916DZU9_9GLOM</name>
<evidence type="ECO:0000313" key="2">
    <source>
        <dbReference type="Proteomes" id="UP000684084"/>
    </source>
</evidence>
<proteinExistence type="predicted"/>
<accession>A0A916DZU9</accession>
<dbReference type="EMBL" id="CAGKOT010000005">
    <property type="protein sequence ID" value="CAB5343330.1"/>
    <property type="molecule type" value="Genomic_DNA"/>
</dbReference>
<evidence type="ECO:0008006" key="3">
    <source>
        <dbReference type="Google" id="ProtNLM"/>
    </source>
</evidence>
<dbReference type="Proteomes" id="UP000684084">
    <property type="component" value="Unassembled WGS sequence"/>
</dbReference>
<organism evidence="1 2">
    <name type="scientific">Rhizophagus irregularis</name>
    <dbReference type="NCBI Taxonomy" id="588596"/>
    <lineage>
        <taxon>Eukaryota</taxon>
        <taxon>Fungi</taxon>
        <taxon>Fungi incertae sedis</taxon>
        <taxon>Mucoromycota</taxon>
        <taxon>Glomeromycotina</taxon>
        <taxon>Glomeromycetes</taxon>
        <taxon>Glomerales</taxon>
        <taxon>Glomeraceae</taxon>
        <taxon>Rhizophagus</taxon>
    </lineage>
</organism>
<dbReference type="VEuPathDB" id="FungiDB:RhiirFUN_024467"/>
<evidence type="ECO:0000313" key="1">
    <source>
        <dbReference type="EMBL" id="CAB5343330.1"/>
    </source>
</evidence>
<reference evidence="1" key="1">
    <citation type="submission" date="2020-05" db="EMBL/GenBank/DDBJ databases">
        <authorList>
            <person name="Rincon C."/>
            <person name="Sanders R I."/>
            <person name="Robbins C."/>
            <person name="Chaturvedi A."/>
        </authorList>
    </citation>
    <scope>NUCLEOTIDE SEQUENCE</scope>
    <source>
        <strain evidence="1">CHB12</strain>
    </source>
</reference>
<comment type="caution">
    <text evidence="1">The sequence shown here is derived from an EMBL/GenBank/DDBJ whole genome shotgun (WGS) entry which is preliminary data.</text>
</comment>